<dbReference type="Gene3D" id="3.30.572.10">
    <property type="entry name" value="Thymidylate synthase/dCMP hydroxymethylase domain"/>
    <property type="match status" value="1"/>
</dbReference>
<keyword evidence="4" id="KW-0545">Nucleotide biosynthesis</keyword>
<dbReference type="AlphaFoldDB" id="A0A850QZA8"/>
<proteinExistence type="predicted"/>
<dbReference type="RefSeq" id="WP_176943340.1">
    <property type="nucleotide sequence ID" value="NZ_JABZEC010000012.1"/>
</dbReference>
<gene>
    <name evidence="6" type="ORF">HU830_08580</name>
</gene>
<evidence type="ECO:0000313" key="6">
    <source>
        <dbReference type="EMBL" id="NVY97174.1"/>
    </source>
</evidence>
<reference evidence="6 7" key="1">
    <citation type="submission" date="2020-06" db="EMBL/GenBank/DDBJ databases">
        <authorList>
            <person name="Kang J."/>
        </authorList>
    </citation>
    <scope>NUCLEOTIDE SEQUENCE [LARGE SCALE GENOMIC DNA]</scope>
    <source>
        <strain evidence="6 7">DCY120</strain>
    </source>
</reference>
<evidence type="ECO:0000256" key="3">
    <source>
        <dbReference type="ARBA" id="ARBA00022679"/>
    </source>
</evidence>
<keyword evidence="2" id="KW-0489">Methyltransferase</keyword>
<keyword evidence="3" id="KW-0808">Transferase</keyword>
<feature type="domain" description="Thymidylate synthase/dCMP hydroxymethylase" evidence="5">
    <location>
        <begin position="11"/>
        <end position="232"/>
    </location>
</feature>
<dbReference type="PRINTS" id="PR00108">
    <property type="entry name" value="THYMDSNTHASE"/>
</dbReference>
<dbReference type="GO" id="GO:0032259">
    <property type="term" value="P:methylation"/>
    <property type="evidence" value="ECO:0007669"/>
    <property type="project" value="UniProtKB-KW"/>
</dbReference>
<dbReference type="Pfam" id="PF00303">
    <property type="entry name" value="Thymidylat_synt"/>
    <property type="match status" value="1"/>
</dbReference>
<dbReference type="InterPro" id="IPR023451">
    <property type="entry name" value="Thymidate_synth/dCMP_Mease_dom"/>
</dbReference>
<evidence type="ECO:0000313" key="7">
    <source>
        <dbReference type="Proteomes" id="UP000563523"/>
    </source>
</evidence>
<dbReference type="GO" id="GO:0006231">
    <property type="term" value="P:dTMP biosynthetic process"/>
    <property type="evidence" value="ECO:0007669"/>
    <property type="project" value="InterPro"/>
</dbReference>
<evidence type="ECO:0000256" key="4">
    <source>
        <dbReference type="ARBA" id="ARBA00022727"/>
    </source>
</evidence>
<evidence type="ECO:0000256" key="2">
    <source>
        <dbReference type="ARBA" id="ARBA00022603"/>
    </source>
</evidence>
<evidence type="ECO:0000256" key="1">
    <source>
        <dbReference type="ARBA" id="ARBA00011947"/>
    </source>
</evidence>
<name>A0A850QZA8_9LACO</name>
<evidence type="ECO:0000259" key="5">
    <source>
        <dbReference type="Pfam" id="PF00303"/>
    </source>
</evidence>
<comment type="caution">
    <text evidence="6">The sequence shown here is derived from an EMBL/GenBank/DDBJ whole genome shotgun (WGS) entry which is preliminary data.</text>
</comment>
<dbReference type="InterPro" id="IPR036926">
    <property type="entry name" value="Thymidate_synth/dCMP_Mease_sf"/>
</dbReference>
<keyword evidence="7" id="KW-1185">Reference proteome</keyword>
<dbReference type="SUPFAM" id="SSF55831">
    <property type="entry name" value="Thymidylate synthase/dCMP hydroxymethylase"/>
    <property type="match status" value="1"/>
</dbReference>
<protein>
    <recommendedName>
        <fullName evidence="1">thymidylate synthase</fullName>
        <ecNumber evidence="1">2.1.1.45</ecNumber>
    </recommendedName>
</protein>
<dbReference type="GO" id="GO:0004799">
    <property type="term" value="F:thymidylate synthase activity"/>
    <property type="evidence" value="ECO:0007669"/>
    <property type="project" value="UniProtKB-EC"/>
</dbReference>
<organism evidence="6 7">
    <name type="scientific">Bombilactobacillus apium</name>
    <dbReference type="NCBI Taxonomy" id="2675299"/>
    <lineage>
        <taxon>Bacteria</taxon>
        <taxon>Bacillati</taxon>
        <taxon>Bacillota</taxon>
        <taxon>Bacilli</taxon>
        <taxon>Lactobacillales</taxon>
        <taxon>Lactobacillaceae</taxon>
        <taxon>Bombilactobacillus</taxon>
    </lineage>
</organism>
<dbReference type="PANTHER" id="PTHR11548:SF9">
    <property type="entry name" value="THYMIDYLATE SYNTHASE"/>
    <property type="match status" value="1"/>
</dbReference>
<dbReference type="InterPro" id="IPR045097">
    <property type="entry name" value="Thymidate_synth/dCMP_Mease"/>
</dbReference>
<sequence length="301" mass="35408">MEIVGNTLDEVYVQAISNVMDNGVEVDPRGLLVKEIQGLHIKVNEPWKHVITNTGRNMDLRFAVGEFLWYLDKDNSLDRLLFYNKRYKNFSDDGSTLHGAYGPRIFRKSWAAAKRKLCSDIHSRQAVINIYDANIDLEKATKDVPCTLSMHFMIRNDKLQLFVNMRSNDLIWGFPYDTFSFTMFQELMAKEIGIKMGSYHHYINSAHIYKRHYEISQKIRKNLSESYGLNLELKYIDKSINAEYNLRKNRRYLNPSEKYLFPFFSEILNSELSDRTKDNKMFRNSVDSLPSRLSPLISWRN</sequence>
<dbReference type="Proteomes" id="UP000563523">
    <property type="component" value="Unassembled WGS sequence"/>
</dbReference>
<dbReference type="InterPro" id="IPR000398">
    <property type="entry name" value="Thymidylate_synthase"/>
</dbReference>
<accession>A0A850QZA8</accession>
<dbReference type="CDD" id="cd00351">
    <property type="entry name" value="TS_Pyrimidine_HMase"/>
    <property type="match status" value="1"/>
</dbReference>
<dbReference type="PANTHER" id="PTHR11548">
    <property type="entry name" value="THYMIDYLATE SYNTHASE 1"/>
    <property type="match status" value="1"/>
</dbReference>
<dbReference type="GO" id="GO:0005829">
    <property type="term" value="C:cytosol"/>
    <property type="evidence" value="ECO:0007669"/>
    <property type="project" value="TreeGrafter"/>
</dbReference>
<dbReference type="EC" id="2.1.1.45" evidence="1"/>
<dbReference type="EMBL" id="JABZEC010000012">
    <property type="protein sequence ID" value="NVY97174.1"/>
    <property type="molecule type" value="Genomic_DNA"/>
</dbReference>